<evidence type="ECO:0000256" key="1">
    <source>
        <dbReference type="ARBA" id="ARBA00006987"/>
    </source>
</evidence>
<dbReference type="AlphaFoldDB" id="A0A4P6X1S1"/>
<dbReference type="PANTHER" id="PTHR42928">
    <property type="entry name" value="TRICARBOXYLATE-BINDING PROTEIN"/>
    <property type="match status" value="1"/>
</dbReference>
<dbReference type="RefSeq" id="WP_079366866.1">
    <property type="nucleotide sequence ID" value="NZ_CP037867.1"/>
</dbReference>
<comment type="similarity">
    <text evidence="1">Belongs to the UPF0065 (bug) family.</text>
</comment>
<dbReference type="PIRSF" id="PIRSF017082">
    <property type="entry name" value="YflP"/>
    <property type="match status" value="1"/>
</dbReference>
<dbReference type="CDD" id="cd13578">
    <property type="entry name" value="PBP2_Bug27"/>
    <property type="match status" value="1"/>
</dbReference>
<dbReference type="Gene3D" id="3.40.190.10">
    <property type="entry name" value="Periplasmic binding protein-like II"/>
    <property type="match status" value="1"/>
</dbReference>
<dbReference type="InterPro" id="IPR005064">
    <property type="entry name" value="BUG"/>
</dbReference>
<keyword evidence="4" id="KW-1185">Reference proteome</keyword>
<protein>
    <submittedName>
        <fullName evidence="3">Tripartite tricarboxylate transporter family receptor</fullName>
    </submittedName>
</protein>
<dbReference type="EMBL" id="CP037867">
    <property type="protein sequence ID" value="QBM27631.1"/>
    <property type="molecule type" value="Genomic_DNA"/>
</dbReference>
<reference evidence="3 4" key="1">
    <citation type="submission" date="2019-03" db="EMBL/GenBank/DDBJ databases">
        <authorList>
            <person name="Sebastian G."/>
            <person name="Baumann P."/>
            <person name="Ruckert C."/>
            <person name="Kalinowski J."/>
            <person name="Nebel B."/>
            <person name="Takors R."/>
            <person name="Blombach B."/>
        </authorList>
    </citation>
    <scope>NUCLEOTIDE SEQUENCE [LARGE SCALE GENOMIC DNA]</scope>
    <source>
        <strain evidence="3 4">DSM 1084</strain>
    </source>
</reference>
<dbReference type="PANTHER" id="PTHR42928:SF5">
    <property type="entry name" value="BLR1237 PROTEIN"/>
    <property type="match status" value="1"/>
</dbReference>
<feature type="signal peptide" evidence="2">
    <location>
        <begin position="1"/>
        <end position="30"/>
    </location>
</feature>
<keyword evidence="3" id="KW-0675">Receptor</keyword>
<dbReference type="Gene3D" id="3.40.190.150">
    <property type="entry name" value="Bordetella uptake gene, domain 1"/>
    <property type="match status" value="1"/>
</dbReference>
<organism evidence="3 4">
    <name type="scientific">Hydrogenophaga pseudoflava</name>
    <name type="common">Pseudomonas carboxydoflava</name>
    <dbReference type="NCBI Taxonomy" id="47421"/>
    <lineage>
        <taxon>Bacteria</taxon>
        <taxon>Pseudomonadati</taxon>
        <taxon>Pseudomonadota</taxon>
        <taxon>Betaproteobacteria</taxon>
        <taxon>Burkholderiales</taxon>
        <taxon>Comamonadaceae</taxon>
        <taxon>Hydrogenophaga</taxon>
    </lineage>
</organism>
<dbReference type="Pfam" id="PF03401">
    <property type="entry name" value="TctC"/>
    <property type="match status" value="1"/>
</dbReference>
<evidence type="ECO:0000313" key="3">
    <source>
        <dbReference type="EMBL" id="QBM27631.1"/>
    </source>
</evidence>
<gene>
    <name evidence="3" type="ORF">HPF_08045</name>
</gene>
<keyword evidence="2" id="KW-0732">Signal</keyword>
<sequence precursor="true">MSCSVSPLRRGLLASALALSALGIASTAQAQTFPSKPLRIVVPFAAGGAGDLTARIVGAELSTSLGQPVTIENRPGAGGVVAADTVARAEPDGHTMFLMSNGTAVTASLFKSLPYDTLKDLAPVSTLGTFDLVVVVPAESPFKTLGELVAFAKANPNKLNIGSINIGSTQNLAAELFKSSAGIDAQVVPFKATPELVGALRGKQVDVGVEILGPTLTQIKAGAFRALAVTGKKRSSILPEVPTAVEQGVKDFQASSWNALAVPGKTPRPVIDRLNKDIVAALAKPEVKKKLADLNIDADASTPEEAAALLASDIKRWGAVIERANIPKQ</sequence>
<dbReference type="SUPFAM" id="SSF53850">
    <property type="entry name" value="Periplasmic binding protein-like II"/>
    <property type="match status" value="1"/>
</dbReference>
<dbReference type="Proteomes" id="UP000293912">
    <property type="component" value="Chromosome"/>
</dbReference>
<feature type="chain" id="PRO_5020643869" evidence="2">
    <location>
        <begin position="31"/>
        <end position="329"/>
    </location>
</feature>
<proteinExistence type="inferred from homology"/>
<evidence type="ECO:0000256" key="2">
    <source>
        <dbReference type="SAM" id="SignalP"/>
    </source>
</evidence>
<accession>A0A4P6X1S1</accession>
<evidence type="ECO:0000313" key="4">
    <source>
        <dbReference type="Proteomes" id="UP000293912"/>
    </source>
</evidence>
<dbReference type="KEGG" id="hpse:HPF_08045"/>
<name>A0A4P6X1S1_HYDPS</name>
<dbReference type="InterPro" id="IPR042100">
    <property type="entry name" value="Bug_dom1"/>
</dbReference>